<dbReference type="Gene3D" id="3.40.50.10490">
    <property type="entry name" value="Glucose-6-phosphate isomerase like protein, domain 1"/>
    <property type="match status" value="2"/>
</dbReference>
<evidence type="ECO:0000256" key="2">
    <source>
        <dbReference type="ARBA" id="ARBA00022737"/>
    </source>
</evidence>
<dbReference type="PROSITE" id="PS51464">
    <property type="entry name" value="SIS"/>
    <property type="match status" value="2"/>
</dbReference>
<evidence type="ECO:0000313" key="5">
    <source>
        <dbReference type="Proteomes" id="UP000016842"/>
    </source>
</evidence>
<dbReference type="Proteomes" id="UP000016842">
    <property type="component" value="Unassembled WGS sequence"/>
</dbReference>
<protein>
    <submittedName>
        <fullName evidence="4">Aminotransferase</fullName>
    </submittedName>
</protein>
<dbReference type="GO" id="GO:0097367">
    <property type="term" value="F:carbohydrate derivative binding"/>
    <property type="evidence" value="ECO:0007669"/>
    <property type="project" value="InterPro"/>
</dbReference>
<dbReference type="EMBL" id="ASXJ01000097">
    <property type="protein sequence ID" value="ERM02263.1"/>
    <property type="molecule type" value="Genomic_DNA"/>
</dbReference>
<evidence type="ECO:0000313" key="4">
    <source>
        <dbReference type="EMBL" id="ERM02263.1"/>
    </source>
</evidence>
<keyword evidence="2" id="KW-0677">Repeat</keyword>
<dbReference type="PANTHER" id="PTHR10937:SF8">
    <property type="entry name" value="AMINOTRANSFERASE-RELATED"/>
    <property type="match status" value="1"/>
</dbReference>
<organism evidence="4 5">
    <name type="scientific">Brucella intermedia 229E</name>
    <dbReference type="NCBI Taxonomy" id="1337887"/>
    <lineage>
        <taxon>Bacteria</taxon>
        <taxon>Pseudomonadati</taxon>
        <taxon>Pseudomonadota</taxon>
        <taxon>Alphaproteobacteria</taxon>
        <taxon>Hyphomicrobiales</taxon>
        <taxon>Brucellaceae</taxon>
        <taxon>Brucella/Ochrobactrum group</taxon>
        <taxon>Brucella</taxon>
    </lineage>
</organism>
<dbReference type="CDD" id="cd05008">
    <property type="entry name" value="SIS_GlmS_GlmD_1"/>
    <property type="match status" value="1"/>
</dbReference>
<feature type="domain" description="SIS" evidence="3">
    <location>
        <begin position="200"/>
        <end position="331"/>
    </location>
</feature>
<reference evidence="4 5" key="1">
    <citation type="journal article" date="2014" name="FEMS Microbiol. Lett.">
        <title>Genome sequencing analysis reveals virulence-related gene content of Ochrobactrum intermedium strain 229E, a urease-positive strain isolated from the human gastric niche.</title>
        <authorList>
            <person name="Kulkarni G.J."/>
            <person name="Shetty S."/>
            <person name="Dharne M.S."/>
            <person name="Shouche Y.S."/>
        </authorList>
    </citation>
    <scope>NUCLEOTIDE SEQUENCE [LARGE SCALE GENOMIC DNA]</scope>
    <source>
        <strain evidence="4 5">229E</strain>
    </source>
</reference>
<comment type="caution">
    <text evidence="4">The sequence shown here is derived from an EMBL/GenBank/DDBJ whole genome shotgun (WGS) entry which is preliminary data.</text>
</comment>
<dbReference type="CDD" id="cd05009">
    <property type="entry name" value="SIS_GlmS_GlmD_2"/>
    <property type="match status" value="1"/>
</dbReference>
<keyword evidence="4" id="KW-0808">Transferase</keyword>
<evidence type="ECO:0000259" key="3">
    <source>
        <dbReference type="PROSITE" id="PS51464"/>
    </source>
</evidence>
<dbReference type="Pfam" id="PF01380">
    <property type="entry name" value="SIS"/>
    <property type="match status" value="2"/>
</dbReference>
<dbReference type="InterPro" id="IPR001347">
    <property type="entry name" value="SIS_dom"/>
</dbReference>
<dbReference type="PATRIC" id="fig|1337887.3.peg.1952"/>
<dbReference type="PANTHER" id="PTHR10937">
    <property type="entry name" value="GLUCOSAMINE--FRUCTOSE-6-PHOSPHATE AMINOTRANSFERASE, ISOMERIZING"/>
    <property type="match status" value="1"/>
</dbReference>
<dbReference type="InterPro" id="IPR046348">
    <property type="entry name" value="SIS_dom_sf"/>
</dbReference>
<dbReference type="GO" id="GO:1901135">
    <property type="term" value="P:carbohydrate derivative metabolic process"/>
    <property type="evidence" value="ECO:0007669"/>
    <property type="project" value="InterPro"/>
</dbReference>
<gene>
    <name evidence="4" type="ORF">Q644_17745</name>
</gene>
<dbReference type="GO" id="GO:0008483">
    <property type="term" value="F:transaminase activity"/>
    <property type="evidence" value="ECO:0007669"/>
    <property type="project" value="UniProtKB-KW"/>
</dbReference>
<keyword evidence="1 4" id="KW-0032">Aminotransferase</keyword>
<dbReference type="InterPro" id="IPR035490">
    <property type="entry name" value="GlmS/FrlB_SIS"/>
</dbReference>
<sequence length="347" mass="36217">MTMNSPSSLMLQETEQSPAVVAGLLEKEAGTFAEIARIFQKSEPAVITTAARGSSDHAATFFKYLMEITMGIPVASIGPSVASVYGSNLKLKNGLHFTVSQSGASPPDIVAAQEAAKKGGATTIAVVNVVDSPLGNAADVVLALHAGEEKSVAATKSFIAAVAALSGVVASASGDASLQAGLQRLPEALAATRPDGREAVENLLFNARSLYTGGRGTAFAIALEAALKAKETANIHAEAFSLAELMHGPMRLVEEGFPIVSFLPRDEAFDTNMQALKRLHSFGASIVSLSDAETPGFRLPSASTGNAHLDPLVSLINYYRVIEAVTRRKGGFDPDKPRNLNKVTVTV</sequence>
<name>U4VB42_9HYPH</name>
<evidence type="ECO:0000256" key="1">
    <source>
        <dbReference type="ARBA" id="ARBA00022576"/>
    </source>
</evidence>
<feature type="domain" description="SIS" evidence="3">
    <location>
        <begin position="35"/>
        <end position="180"/>
    </location>
</feature>
<dbReference type="InterPro" id="IPR035466">
    <property type="entry name" value="GlmS/AgaS_SIS"/>
</dbReference>
<dbReference type="SUPFAM" id="SSF53697">
    <property type="entry name" value="SIS domain"/>
    <property type="match status" value="1"/>
</dbReference>
<dbReference type="AlphaFoldDB" id="U4VB42"/>
<accession>U4VB42</accession>
<proteinExistence type="predicted"/>